<accession>A2DEB6</accession>
<reference evidence="1" key="2">
    <citation type="journal article" date="2007" name="Science">
        <title>Draft genome sequence of the sexually transmitted pathogen Trichomonas vaginalis.</title>
        <authorList>
            <person name="Carlton J.M."/>
            <person name="Hirt R.P."/>
            <person name="Silva J.C."/>
            <person name="Delcher A.L."/>
            <person name="Schatz M."/>
            <person name="Zhao Q."/>
            <person name="Wortman J.R."/>
            <person name="Bidwell S.L."/>
            <person name="Alsmark U.C.M."/>
            <person name="Besteiro S."/>
            <person name="Sicheritz-Ponten T."/>
            <person name="Noel C.J."/>
            <person name="Dacks J.B."/>
            <person name="Foster P.G."/>
            <person name="Simillion C."/>
            <person name="Van de Peer Y."/>
            <person name="Miranda-Saavedra D."/>
            <person name="Barton G.J."/>
            <person name="Westrop G.D."/>
            <person name="Mueller S."/>
            <person name="Dessi D."/>
            <person name="Fiori P.L."/>
            <person name="Ren Q."/>
            <person name="Paulsen I."/>
            <person name="Zhang H."/>
            <person name="Bastida-Corcuera F.D."/>
            <person name="Simoes-Barbosa A."/>
            <person name="Brown M.T."/>
            <person name="Hayes R.D."/>
            <person name="Mukherjee M."/>
            <person name="Okumura C.Y."/>
            <person name="Schneider R."/>
            <person name="Smith A.J."/>
            <person name="Vanacova S."/>
            <person name="Villalvazo M."/>
            <person name="Haas B.J."/>
            <person name="Pertea M."/>
            <person name="Feldblyum T.V."/>
            <person name="Utterback T.R."/>
            <person name="Shu C.L."/>
            <person name="Osoegawa K."/>
            <person name="de Jong P.J."/>
            <person name="Hrdy I."/>
            <person name="Horvathova L."/>
            <person name="Zubacova Z."/>
            <person name="Dolezal P."/>
            <person name="Malik S.B."/>
            <person name="Logsdon J.M. Jr."/>
            <person name="Henze K."/>
            <person name="Gupta A."/>
            <person name="Wang C.C."/>
            <person name="Dunne R.L."/>
            <person name="Upcroft J.A."/>
            <person name="Upcroft P."/>
            <person name="White O."/>
            <person name="Salzberg S.L."/>
            <person name="Tang P."/>
            <person name="Chiu C.-H."/>
            <person name="Lee Y.-S."/>
            <person name="Embley T.M."/>
            <person name="Coombs G.H."/>
            <person name="Mottram J.C."/>
            <person name="Tachezy J."/>
            <person name="Fraser-Liggett C.M."/>
            <person name="Johnson P.J."/>
        </authorList>
    </citation>
    <scope>NUCLEOTIDE SEQUENCE [LARGE SCALE GENOMIC DNA]</scope>
    <source>
        <strain evidence="1">G3</strain>
    </source>
</reference>
<keyword evidence="1" id="KW-0808">Transferase</keyword>
<dbReference type="Proteomes" id="UP000001542">
    <property type="component" value="Unassembled WGS sequence"/>
</dbReference>
<dbReference type="STRING" id="5722.A2DEB6"/>
<evidence type="ECO:0000313" key="1">
    <source>
        <dbReference type="EMBL" id="EAY21334.1"/>
    </source>
</evidence>
<dbReference type="InParanoid" id="A2DEB6"/>
<name>A2DEB6_TRIV3</name>
<dbReference type="OrthoDB" id="190846at2759"/>
<evidence type="ECO:0000313" key="2">
    <source>
        <dbReference type="Proteomes" id="UP000001542"/>
    </source>
</evidence>
<dbReference type="VEuPathDB" id="TrichDB:TVAG_167090"/>
<dbReference type="PANTHER" id="PTHR11440">
    <property type="entry name" value="LECITHIN-CHOLESTEROL ACYLTRANSFERASE-RELATED"/>
    <property type="match status" value="1"/>
</dbReference>
<dbReference type="VEuPathDB" id="TrichDB:TVAGG3_0175570"/>
<dbReference type="RefSeq" id="XP_001582320.1">
    <property type="nucleotide sequence ID" value="XM_001582270.1"/>
</dbReference>
<dbReference type="InterPro" id="IPR003386">
    <property type="entry name" value="LACT/PDAT_acylTrfase"/>
</dbReference>
<dbReference type="GO" id="GO:0006629">
    <property type="term" value="P:lipid metabolic process"/>
    <property type="evidence" value="ECO:0000318"/>
    <property type="project" value="GO_Central"/>
</dbReference>
<dbReference type="InterPro" id="IPR029058">
    <property type="entry name" value="AB_hydrolase_fold"/>
</dbReference>
<dbReference type="SUPFAM" id="SSF53474">
    <property type="entry name" value="alpha/beta-Hydrolases"/>
    <property type="match status" value="1"/>
</dbReference>
<dbReference type="SMR" id="A2DEB6"/>
<dbReference type="EMBL" id="DS113191">
    <property type="protein sequence ID" value="EAY21334.1"/>
    <property type="molecule type" value="Genomic_DNA"/>
</dbReference>
<protein>
    <submittedName>
        <fullName evidence="1">Lecithin:cholesterol acyltransferase family protein</fullName>
    </submittedName>
</protein>
<dbReference type="AlphaFoldDB" id="A2DEB6"/>
<dbReference type="OMA" id="QMTPPGV"/>
<dbReference type="GO" id="GO:0008374">
    <property type="term" value="F:O-acyltransferase activity"/>
    <property type="evidence" value="ECO:0007669"/>
    <property type="project" value="InterPro"/>
</dbReference>
<gene>
    <name evidence="1" type="ORF">TVAG_167090</name>
</gene>
<dbReference type="Pfam" id="PF02450">
    <property type="entry name" value="LCAT"/>
    <property type="match status" value="1"/>
</dbReference>
<dbReference type="Gene3D" id="3.40.50.1820">
    <property type="entry name" value="alpha/beta hydrolase"/>
    <property type="match status" value="1"/>
</dbReference>
<keyword evidence="2" id="KW-1185">Reference proteome</keyword>
<dbReference type="KEGG" id="tva:5466882"/>
<dbReference type="eggNOG" id="KOG2369">
    <property type="taxonomic scope" value="Eukaryota"/>
</dbReference>
<reference evidence="1" key="1">
    <citation type="submission" date="2006-10" db="EMBL/GenBank/DDBJ databases">
        <authorList>
            <person name="Amadeo P."/>
            <person name="Zhao Q."/>
            <person name="Wortman J."/>
            <person name="Fraser-Liggett C."/>
            <person name="Carlton J."/>
        </authorList>
    </citation>
    <scope>NUCLEOTIDE SEQUENCE</scope>
    <source>
        <strain evidence="1">G3</strain>
    </source>
</reference>
<proteinExistence type="predicted"/>
<organism evidence="1 2">
    <name type="scientific">Trichomonas vaginalis (strain ATCC PRA-98 / G3)</name>
    <dbReference type="NCBI Taxonomy" id="412133"/>
    <lineage>
        <taxon>Eukaryota</taxon>
        <taxon>Metamonada</taxon>
        <taxon>Parabasalia</taxon>
        <taxon>Trichomonadida</taxon>
        <taxon>Trichomonadidae</taxon>
        <taxon>Trichomonas</taxon>
    </lineage>
</organism>
<sequence length="421" mass="47370">MLSLLLISAYSQEPIILVPPMFGSELMGSITDLSTHWYCSKNFKDHLIWLKDTMAVPPLFNCLASWLTVEWNYTSGLPSSRNKTYIYAKDFGGLNGMKYIDSGIFGKHFIPELIYVIEKLEKEGYVEGVDLFGAPYDWRMMPIAFDDYLAELKALVEKVYAQTGNNKVALYGISGGGNTIQKFCRFVPQDWKDKYIRQVLLHGPSYGGSGEALSVLWLQNIGFIPSIFNTQNFRDMVFSIPTIWAHLHNAPSNTDPVIIGPDGHKYYAQDIPQLMIDQGKATGDNLQTLLLAQKKVILNKIEPTGVPTYILFNSVLKTIYGLNYSAAGNWSVPEVIYTNGDDTLSAESLYYPCKNWDDGHPLVCHDLQINDEKFSHAGQLSQPSVIDIIWKVTKDESWMVPGPHIVTGTNTEGWKQMKAKK</sequence>
<keyword evidence="1" id="KW-0012">Acyltransferase</keyword>